<keyword evidence="1" id="KW-0812">Transmembrane</keyword>
<dbReference type="AlphaFoldDB" id="A0A2R8FA65"/>
<reference evidence="3" key="1">
    <citation type="submission" date="2017-11" db="EMBL/GenBank/DDBJ databases">
        <authorList>
            <person name="Seth-Smith MB H."/>
        </authorList>
    </citation>
    <scope>NUCLEOTIDE SEQUENCE [LARGE SCALE GENOMIC DNA]</scope>
</reference>
<feature type="transmembrane region" description="Helical" evidence="1">
    <location>
        <begin position="31"/>
        <end position="55"/>
    </location>
</feature>
<keyword evidence="3" id="KW-1185">Reference proteome</keyword>
<dbReference type="OrthoDB" id="17841at2"/>
<gene>
    <name evidence="2" type="ORF">C10C_0109</name>
</gene>
<evidence type="ECO:0000313" key="3">
    <source>
        <dbReference type="Proteomes" id="UP000244926"/>
    </source>
</evidence>
<dbReference type="EMBL" id="LT993738">
    <property type="protein sequence ID" value="SPN73294.1"/>
    <property type="molecule type" value="Genomic_DNA"/>
</dbReference>
<proteinExistence type="predicted"/>
<dbReference type="RefSeq" id="WP_108896279.1">
    <property type="nucleotide sequence ID" value="NZ_LT993738.1"/>
</dbReference>
<keyword evidence="1" id="KW-1133">Transmembrane helix</keyword>
<evidence type="ECO:0000313" key="2">
    <source>
        <dbReference type="EMBL" id="SPN73294.1"/>
    </source>
</evidence>
<sequence length="326" mass="37623">MIEFTFAHPTSAINLQKIEERIGLRMKKVSTLAIASLFILAISAVIMGISIAGLFGTSTCIIGFILFVLSLIASVFLLGSLYFVAQELKYYDFKEFRFLPREAIASSLSCYKHLSSNVVEDILQNTLSFPELSALLDPEQFFLEFPYVTGLFANHSMEEKDRLSREACFILLGEISWRDYEEKIFPWLNDSGMTCEKFFALLKSHFDLENLENKIEKWIMKGYPEINLSQKISWDQHVYQGCLKFLKGDMNDCRYQRYLKMISYFSGEFPALLLALGKESNGIYGCPQVPKNLTWDKFIKNMPSLLERKRVLRGWKISLDDFKDLV</sequence>
<name>A0A2R8FA65_9CHLA</name>
<feature type="transmembrane region" description="Helical" evidence="1">
    <location>
        <begin position="61"/>
        <end position="84"/>
    </location>
</feature>
<dbReference type="KEGG" id="csee:C10C_0109"/>
<dbReference type="Proteomes" id="UP000244926">
    <property type="component" value="Chromosome I"/>
</dbReference>
<keyword evidence="1" id="KW-0472">Membrane</keyword>
<protein>
    <submittedName>
        <fullName evidence="2">Uncharacterized protein</fullName>
    </submittedName>
</protein>
<accession>A0A2R8FA65</accession>
<organism evidence="2 3">
    <name type="scientific">Chlamydia serpentis</name>
    <dbReference type="NCBI Taxonomy" id="1967782"/>
    <lineage>
        <taxon>Bacteria</taxon>
        <taxon>Pseudomonadati</taxon>
        <taxon>Chlamydiota</taxon>
        <taxon>Chlamydiia</taxon>
        <taxon>Chlamydiales</taxon>
        <taxon>Chlamydiaceae</taxon>
        <taxon>Chlamydia/Chlamydophila group</taxon>
        <taxon>Chlamydia</taxon>
    </lineage>
</organism>
<evidence type="ECO:0000256" key="1">
    <source>
        <dbReference type="SAM" id="Phobius"/>
    </source>
</evidence>